<dbReference type="Proteomes" id="UP000239047">
    <property type="component" value="Unassembled WGS sequence"/>
</dbReference>
<name>A0A2S5GF13_9BACL</name>
<dbReference type="EMBL" id="PREZ01000002">
    <property type="protein sequence ID" value="PPA71642.1"/>
    <property type="molecule type" value="Genomic_DNA"/>
</dbReference>
<organism evidence="2 3">
    <name type="scientific">Jeotgalibacillus proteolyticus</name>
    <dbReference type="NCBI Taxonomy" id="2082395"/>
    <lineage>
        <taxon>Bacteria</taxon>
        <taxon>Bacillati</taxon>
        <taxon>Bacillota</taxon>
        <taxon>Bacilli</taxon>
        <taxon>Bacillales</taxon>
        <taxon>Caryophanaceae</taxon>
        <taxon>Jeotgalibacillus</taxon>
    </lineage>
</organism>
<comment type="caution">
    <text evidence="2">The sequence shown here is derived from an EMBL/GenBank/DDBJ whole genome shotgun (WGS) entry which is preliminary data.</text>
</comment>
<dbReference type="AlphaFoldDB" id="A0A2S5GF13"/>
<evidence type="ECO:0000313" key="2">
    <source>
        <dbReference type="EMBL" id="PPA71642.1"/>
    </source>
</evidence>
<feature type="transmembrane region" description="Helical" evidence="1">
    <location>
        <begin position="6"/>
        <end position="25"/>
    </location>
</feature>
<reference evidence="2 3" key="1">
    <citation type="submission" date="2018-02" db="EMBL/GenBank/DDBJ databases">
        <title>Jeotgalibacillus proteolyticum sp. nov. a protease producing bacterium isolated from ocean sediments of Laizhou Bay.</title>
        <authorList>
            <person name="Li Y."/>
        </authorList>
    </citation>
    <scope>NUCLEOTIDE SEQUENCE [LARGE SCALE GENOMIC DNA]</scope>
    <source>
        <strain evidence="2 3">22-7</strain>
    </source>
</reference>
<protein>
    <recommendedName>
        <fullName evidence="4">DUF2953 domain-containing protein</fullName>
    </recommendedName>
</protein>
<evidence type="ECO:0000313" key="3">
    <source>
        <dbReference type="Proteomes" id="UP000239047"/>
    </source>
</evidence>
<accession>A0A2S5GF13</accession>
<keyword evidence="3" id="KW-1185">Reference proteome</keyword>
<evidence type="ECO:0008006" key="4">
    <source>
        <dbReference type="Google" id="ProtNLM"/>
    </source>
</evidence>
<keyword evidence="1" id="KW-0472">Membrane</keyword>
<proteinExistence type="predicted"/>
<keyword evidence="1" id="KW-1133">Transmembrane helix</keyword>
<sequence>MWVLAVIGAFICSVLFYIYFSKITVSISFRKTGHNDRVEITVKLFNGLINKELMVPLIKKEGLGLSYNTSDMKTSKSENKTFTSDDAGHLQVRYQKFLKTYHDAKIHLNRLWSGIRIEQLTTDIRLGTGQADMTAYSSSLIWMLQSFLRTFLAKKVSINCRPVHKVVPLYGFKAFKMTATCIASIRFGHLMKIGIRLFLDRRMSKNLKAGEVHGTSY</sequence>
<dbReference type="RefSeq" id="WP_104057131.1">
    <property type="nucleotide sequence ID" value="NZ_PREZ01000002.1"/>
</dbReference>
<gene>
    <name evidence="2" type="ORF">C4B60_06180</name>
</gene>
<evidence type="ECO:0000256" key="1">
    <source>
        <dbReference type="SAM" id="Phobius"/>
    </source>
</evidence>
<keyword evidence="1" id="KW-0812">Transmembrane</keyword>
<dbReference type="OrthoDB" id="1683589at2"/>